<dbReference type="Proteomes" id="UP000887565">
    <property type="component" value="Unplaced"/>
</dbReference>
<organism evidence="3 4">
    <name type="scientific">Romanomermis culicivorax</name>
    <name type="common">Nematode worm</name>
    <dbReference type="NCBI Taxonomy" id="13658"/>
    <lineage>
        <taxon>Eukaryota</taxon>
        <taxon>Metazoa</taxon>
        <taxon>Ecdysozoa</taxon>
        <taxon>Nematoda</taxon>
        <taxon>Enoplea</taxon>
        <taxon>Dorylaimia</taxon>
        <taxon>Mermithida</taxon>
        <taxon>Mermithoidea</taxon>
        <taxon>Mermithidae</taxon>
        <taxon>Romanomermis</taxon>
    </lineage>
</organism>
<keyword evidence="2" id="KW-0472">Membrane</keyword>
<reference evidence="4" key="1">
    <citation type="submission" date="2022-11" db="UniProtKB">
        <authorList>
            <consortium name="WormBaseParasite"/>
        </authorList>
    </citation>
    <scope>IDENTIFICATION</scope>
</reference>
<keyword evidence="2" id="KW-1133">Transmembrane helix</keyword>
<keyword evidence="2" id="KW-0812">Transmembrane</keyword>
<protein>
    <submittedName>
        <fullName evidence="4">Uncharacterized protein</fullName>
    </submittedName>
</protein>
<feature type="region of interest" description="Disordered" evidence="1">
    <location>
        <begin position="25"/>
        <end position="69"/>
    </location>
</feature>
<keyword evidence="3" id="KW-1185">Reference proteome</keyword>
<accession>A0A915KAG8</accession>
<evidence type="ECO:0000256" key="2">
    <source>
        <dbReference type="SAM" id="Phobius"/>
    </source>
</evidence>
<dbReference type="AlphaFoldDB" id="A0A915KAG8"/>
<evidence type="ECO:0000256" key="1">
    <source>
        <dbReference type="SAM" id="MobiDB-lite"/>
    </source>
</evidence>
<evidence type="ECO:0000313" key="3">
    <source>
        <dbReference type="Proteomes" id="UP000887565"/>
    </source>
</evidence>
<dbReference type="WBParaSite" id="nRc.2.0.1.t35355-RA">
    <property type="protein sequence ID" value="nRc.2.0.1.t35355-RA"/>
    <property type="gene ID" value="nRc.2.0.1.g35355"/>
</dbReference>
<name>A0A915KAG8_ROMCU</name>
<sequence length="69" mass="7876">MLGHPSHRVATFFGSVATLAAVGGFRNSTLYRAERKREEKGKEEKREQRKKKGEKERKKGSRGKDQTTN</sequence>
<feature type="transmembrane region" description="Helical" evidence="2">
    <location>
        <begin position="6"/>
        <end position="25"/>
    </location>
</feature>
<proteinExistence type="predicted"/>
<evidence type="ECO:0000313" key="4">
    <source>
        <dbReference type="WBParaSite" id="nRc.2.0.1.t35355-RA"/>
    </source>
</evidence>
<feature type="compositionally biased region" description="Basic and acidic residues" evidence="1">
    <location>
        <begin position="32"/>
        <end position="69"/>
    </location>
</feature>